<dbReference type="STRING" id="338969.Rfer_2037"/>
<evidence type="ECO:0000313" key="3">
    <source>
        <dbReference type="Proteomes" id="UP000008332"/>
    </source>
</evidence>
<dbReference type="HOGENOM" id="CLU_058196_4_1_4"/>
<dbReference type="PANTHER" id="PTHR35271">
    <property type="entry name" value="ABC TRANSPORTER, SUBSTRATE-BINDING LIPOPROTEIN-RELATED"/>
    <property type="match status" value="1"/>
</dbReference>
<proteinExistence type="predicted"/>
<accession>Q21WU1</accession>
<dbReference type="KEGG" id="rfr:Rfer_2037"/>
<dbReference type="Pfam" id="PF04392">
    <property type="entry name" value="ABC_sub_bind"/>
    <property type="match status" value="1"/>
</dbReference>
<dbReference type="eggNOG" id="COG2984">
    <property type="taxonomic scope" value="Bacteria"/>
</dbReference>
<reference evidence="3" key="1">
    <citation type="submission" date="2006-02" db="EMBL/GenBank/DDBJ databases">
        <title>Complete sequence of chromosome of Rhodoferax ferrireducens DSM 15236.</title>
        <authorList>
            <person name="Copeland A."/>
            <person name="Lucas S."/>
            <person name="Lapidus A."/>
            <person name="Barry K."/>
            <person name="Detter J.C."/>
            <person name="Glavina del Rio T."/>
            <person name="Hammon N."/>
            <person name="Israni S."/>
            <person name="Pitluck S."/>
            <person name="Brettin T."/>
            <person name="Bruce D."/>
            <person name="Han C."/>
            <person name="Tapia R."/>
            <person name="Gilna P."/>
            <person name="Kiss H."/>
            <person name="Schmutz J."/>
            <person name="Larimer F."/>
            <person name="Land M."/>
            <person name="Kyrpides N."/>
            <person name="Ivanova N."/>
            <person name="Richardson P."/>
        </authorList>
    </citation>
    <scope>NUCLEOTIDE SEQUENCE [LARGE SCALE GENOMIC DNA]</scope>
    <source>
        <strain evidence="3">ATCC BAA-621 / DSM 15236 / T118</strain>
    </source>
</reference>
<evidence type="ECO:0000256" key="1">
    <source>
        <dbReference type="SAM" id="SignalP"/>
    </source>
</evidence>
<dbReference type="EMBL" id="CP000267">
    <property type="protein sequence ID" value="ABD69762.1"/>
    <property type="molecule type" value="Genomic_DNA"/>
</dbReference>
<evidence type="ECO:0008006" key="4">
    <source>
        <dbReference type="Google" id="ProtNLM"/>
    </source>
</evidence>
<keyword evidence="1" id="KW-0732">Signal</keyword>
<dbReference type="PANTHER" id="PTHR35271:SF1">
    <property type="entry name" value="ABC TRANSPORTER, SUBSTRATE-BINDING LIPOPROTEIN"/>
    <property type="match status" value="1"/>
</dbReference>
<gene>
    <name evidence="2" type="ordered locus">Rfer_2037</name>
</gene>
<protein>
    <recommendedName>
        <fullName evidence="4">ABC transporter substrate-binding protein</fullName>
    </recommendedName>
</protein>
<organism evidence="2 3">
    <name type="scientific">Albidiferax ferrireducens (strain ATCC BAA-621 / DSM 15236 / T118)</name>
    <name type="common">Rhodoferax ferrireducens</name>
    <dbReference type="NCBI Taxonomy" id="338969"/>
    <lineage>
        <taxon>Bacteria</taxon>
        <taxon>Pseudomonadati</taxon>
        <taxon>Pseudomonadota</taxon>
        <taxon>Betaproteobacteria</taxon>
        <taxon>Burkholderiales</taxon>
        <taxon>Comamonadaceae</taxon>
        <taxon>Rhodoferax</taxon>
    </lineage>
</organism>
<name>Q21WU1_ALBFT</name>
<feature type="chain" id="PRO_5004200391" description="ABC transporter substrate-binding protein" evidence="1">
    <location>
        <begin position="25"/>
        <end position="310"/>
    </location>
</feature>
<feature type="signal peptide" evidence="1">
    <location>
        <begin position="1"/>
        <end position="24"/>
    </location>
</feature>
<keyword evidence="3" id="KW-1185">Reference proteome</keyword>
<dbReference type="OrthoDB" id="9178917at2"/>
<sequence>MLARLRLLLLTFWLGCLTAPTVQAVTVVIVSSERSPAYAQAADTLVRELERTGWSRHDMLQLTAAELAGAGVLTPKLFVALGAQAANALALAPLTTPVLCALLPRSSFERVLRSSGRKASSQFSALYLDQPLSRQLGLIQLALPEARRIGVLWGPESKTQAPTLRALAQARGLSLLEADVGQGELLFPGLKAALEGADVLLALADPQVFNSSSIQNVLLTSFRAGVPLVAFSPAYVRAGALLALHVTPEQIGQQAALIAGGVLQGKTLSATPLYSQDFSVDVNEHVARSLGLRLDAAVLRTLLRQREAAP</sequence>
<dbReference type="Proteomes" id="UP000008332">
    <property type="component" value="Chromosome"/>
</dbReference>
<dbReference type="InterPro" id="IPR007487">
    <property type="entry name" value="ABC_transpt-TYRBP-like"/>
</dbReference>
<dbReference type="Gene3D" id="3.40.50.2300">
    <property type="match status" value="2"/>
</dbReference>
<evidence type="ECO:0000313" key="2">
    <source>
        <dbReference type="EMBL" id="ABD69762.1"/>
    </source>
</evidence>
<dbReference type="AlphaFoldDB" id="Q21WU1"/>
<dbReference type="RefSeq" id="WP_011464330.1">
    <property type="nucleotide sequence ID" value="NC_007908.1"/>
</dbReference>